<organism evidence="2 3">
    <name type="scientific">Streptomyces drozdowiczii</name>
    <dbReference type="NCBI Taxonomy" id="202862"/>
    <lineage>
        <taxon>Bacteria</taxon>
        <taxon>Bacillati</taxon>
        <taxon>Actinomycetota</taxon>
        <taxon>Actinomycetes</taxon>
        <taxon>Kitasatosporales</taxon>
        <taxon>Streptomycetaceae</taxon>
        <taxon>Streptomyces</taxon>
    </lineage>
</organism>
<dbReference type="SMART" id="SM00091">
    <property type="entry name" value="PAS"/>
    <property type="match status" value="1"/>
</dbReference>
<reference evidence="2" key="1">
    <citation type="journal article" date="2022" name="Front. Microbiol.">
        <title>Mirubactin C rescues the lethal effect of cell wall biosynthesis mutations in Bacillus subtilis.</title>
        <authorList>
            <person name="Kepplinger B."/>
            <person name="Wen X."/>
            <person name="Tyler A.R."/>
            <person name="Kim B.Y."/>
            <person name="Brown J."/>
            <person name="Banks P."/>
            <person name="Dashti Y."/>
            <person name="Mackenzie E.S."/>
            <person name="Wills C."/>
            <person name="Kawai Y."/>
            <person name="Waldron K.J."/>
            <person name="Allenby N.E.E."/>
            <person name="Wu L.J."/>
            <person name="Hall M.J."/>
            <person name="Errington J."/>
        </authorList>
    </citation>
    <scope>NUCLEOTIDE SEQUENCE</scope>
    <source>
        <strain evidence="2">MDA8-470</strain>
    </source>
</reference>
<feature type="domain" description="PAS" evidence="1">
    <location>
        <begin position="66"/>
        <end position="136"/>
    </location>
</feature>
<dbReference type="EMBL" id="CP098740">
    <property type="protein sequence ID" value="UZK53026.1"/>
    <property type="molecule type" value="Genomic_DNA"/>
</dbReference>
<dbReference type="SUPFAM" id="SSF55785">
    <property type="entry name" value="PYP-like sensor domain (PAS domain)"/>
    <property type="match status" value="1"/>
</dbReference>
<dbReference type="RefSeq" id="WP_265538638.1">
    <property type="nucleotide sequence ID" value="NZ_CP098740.1"/>
</dbReference>
<dbReference type="InterPro" id="IPR035965">
    <property type="entry name" value="PAS-like_dom_sf"/>
</dbReference>
<dbReference type="Proteomes" id="UP001164963">
    <property type="component" value="Chromosome"/>
</dbReference>
<dbReference type="CDD" id="cd00130">
    <property type="entry name" value="PAS"/>
    <property type="match status" value="1"/>
</dbReference>
<keyword evidence="3" id="KW-1185">Reference proteome</keyword>
<protein>
    <submittedName>
        <fullName evidence="2">PAS domain-containing protein</fullName>
    </submittedName>
</protein>
<evidence type="ECO:0000313" key="2">
    <source>
        <dbReference type="EMBL" id="UZK53026.1"/>
    </source>
</evidence>
<name>A0ABY6PMN3_9ACTN</name>
<evidence type="ECO:0000259" key="1">
    <source>
        <dbReference type="PROSITE" id="PS50112"/>
    </source>
</evidence>
<dbReference type="Pfam" id="PF08448">
    <property type="entry name" value="PAS_4"/>
    <property type="match status" value="1"/>
</dbReference>
<gene>
    <name evidence="2" type="ORF">NEH16_01825</name>
</gene>
<dbReference type="InterPro" id="IPR000014">
    <property type="entry name" value="PAS"/>
</dbReference>
<evidence type="ECO:0000313" key="3">
    <source>
        <dbReference type="Proteomes" id="UP001164963"/>
    </source>
</evidence>
<dbReference type="PROSITE" id="PS50112">
    <property type="entry name" value="PAS"/>
    <property type="match status" value="1"/>
</dbReference>
<dbReference type="InterPro" id="IPR013656">
    <property type="entry name" value="PAS_4"/>
</dbReference>
<dbReference type="Gene3D" id="3.30.450.20">
    <property type="entry name" value="PAS domain"/>
    <property type="match status" value="1"/>
</dbReference>
<sequence>MNGPPEGESGLQALVARARELRAARDHPPAEYPVLLDAALAELDHAIEALRLAEDPPGPPRTPGAKAAPFKAVFDHLPWPVVLTDGQTVVRRLNRAAAELTGLHPGYAAGRPLAALLRPTDRAALRAHAAAVAAGEGGRSFPVRLPGLPDGPLYATLTGIDTPGERELLLVLAPAPFTTGRPADRAEPSAVVRQAELTGLLDRTARALLDREPSAAALGAVAGLLRDGLADWALLDLGPPDEPVRIAVHGPPAPDDGGLEKAFLRQDPRACPVAAEVMASGAAAVEQLTDDLERLGADEDGVPLMVRADVTALLSVALTAPDGTTVLGALTLLRGGTGPPFSLLEAGAAEIAAGHMALVARRSGVR</sequence>
<accession>A0ABY6PMN3</accession>
<proteinExistence type="predicted"/>